<dbReference type="EMBL" id="MJFZ01000078">
    <property type="protein sequence ID" value="RAW38933.1"/>
    <property type="molecule type" value="Genomic_DNA"/>
</dbReference>
<evidence type="ECO:0000313" key="4">
    <source>
        <dbReference type="EMBL" id="KAG2840450.1"/>
    </source>
</evidence>
<dbReference type="Proteomes" id="UP000736787">
    <property type="component" value="Unassembled WGS sequence"/>
</dbReference>
<dbReference type="AlphaFoldDB" id="A0A329SPN3"/>
<dbReference type="Proteomes" id="UP000735874">
    <property type="component" value="Unassembled WGS sequence"/>
</dbReference>
<feature type="transmembrane region" description="Helical" evidence="2">
    <location>
        <begin position="135"/>
        <end position="156"/>
    </location>
</feature>
<feature type="signal peptide" evidence="3">
    <location>
        <begin position="1"/>
        <end position="18"/>
    </location>
</feature>
<dbReference type="Proteomes" id="UP000774804">
    <property type="component" value="Unassembled WGS sequence"/>
</dbReference>
<organism evidence="7 8">
    <name type="scientific">Phytophthora cactorum</name>
    <dbReference type="NCBI Taxonomy" id="29920"/>
    <lineage>
        <taxon>Eukaryota</taxon>
        <taxon>Sar</taxon>
        <taxon>Stramenopiles</taxon>
        <taxon>Oomycota</taxon>
        <taxon>Peronosporomycetes</taxon>
        <taxon>Peronosporales</taxon>
        <taxon>Peronosporaceae</taxon>
        <taxon>Phytophthora</taxon>
    </lineage>
</organism>
<feature type="region of interest" description="Disordered" evidence="1">
    <location>
        <begin position="164"/>
        <end position="223"/>
    </location>
</feature>
<name>A0A329SPN3_9STRA</name>
<feature type="chain" id="PRO_5040067981" evidence="3">
    <location>
        <begin position="19"/>
        <end position="255"/>
    </location>
</feature>
<dbReference type="VEuPathDB" id="FungiDB:PC110_g4853"/>
<dbReference type="EMBL" id="RCMK01001007">
    <property type="protein sequence ID" value="KAG2904851.1"/>
    <property type="molecule type" value="Genomic_DNA"/>
</dbReference>
<keyword evidence="2" id="KW-0472">Membrane</keyword>
<evidence type="ECO:0000313" key="5">
    <source>
        <dbReference type="EMBL" id="KAG2892552.1"/>
    </source>
</evidence>
<comment type="caution">
    <text evidence="7">The sequence shown here is derived from an EMBL/GenBank/DDBJ whole genome shotgun (WGS) entry which is preliminary data.</text>
</comment>
<dbReference type="EMBL" id="RCMG01000971">
    <property type="protein sequence ID" value="KAG2840450.1"/>
    <property type="molecule type" value="Genomic_DNA"/>
</dbReference>
<reference evidence="4" key="2">
    <citation type="submission" date="2018-10" db="EMBL/GenBank/DDBJ databases">
        <title>Effector identification in a new, highly contiguous assembly of the strawberry crown rot pathogen Phytophthora cactorum.</title>
        <authorList>
            <person name="Armitage A.D."/>
            <person name="Nellist C.F."/>
            <person name="Bates H."/>
            <person name="Vickerstaff R.J."/>
            <person name="Harrison R.J."/>
        </authorList>
    </citation>
    <scope>NUCLEOTIDE SEQUENCE</scope>
    <source>
        <strain evidence="4">15-7</strain>
        <strain evidence="5">4032</strain>
        <strain evidence="6">4040</strain>
    </source>
</reference>
<keyword evidence="3" id="KW-0732">Signal</keyword>
<dbReference type="Proteomes" id="UP000251314">
    <property type="component" value="Unassembled WGS sequence"/>
</dbReference>
<evidence type="ECO:0000313" key="8">
    <source>
        <dbReference type="Proteomes" id="UP000251314"/>
    </source>
</evidence>
<evidence type="ECO:0000313" key="7">
    <source>
        <dbReference type="EMBL" id="RAW38933.1"/>
    </source>
</evidence>
<keyword evidence="2" id="KW-1133">Transmembrane helix</keyword>
<evidence type="ECO:0000256" key="1">
    <source>
        <dbReference type="SAM" id="MobiDB-lite"/>
    </source>
</evidence>
<evidence type="ECO:0000256" key="3">
    <source>
        <dbReference type="SAM" id="SignalP"/>
    </source>
</evidence>
<reference evidence="7 8" key="1">
    <citation type="submission" date="2018-01" db="EMBL/GenBank/DDBJ databases">
        <title>Draft genome of the strawberry crown rot pathogen Phytophthora cactorum.</title>
        <authorList>
            <person name="Armitage A.D."/>
            <person name="Lysoe E."/>
            <person name="Nellist C.F."/>
            <person name="Harrison R.J."/>
            <person name="Brurberg M.B."/>
        </authorList>
    </citation>
    <scope>NUCLEOTIDE SEQUENCE [LARGE SCALE GENOMIC DNA]</scope>
    <source>
        <strain evidence="7 8">10300</strain>
    </source>
</reference>
<protein>
    <submittedName>
        <fullName evidence="7">Uncharacterized protein</fullName>
    </submittedName>
</protein>
<keyword evidence="2" id="KW-0812">Transmembrane</keyword>
<dbReference type="OrthoDB" id="160565at2759"/>
<keyword evidence="8" id="KW-1185">Reference proteome</keyword>
<sequence length="255" mass="27976">MLLSTFFVVLLTASLAFAERSALCDDGGPLTCSVTMPDTLSDYRCSTHGLWALQTGCYVCVDATTCVVIDSAISFNEAQKNSLTLPKANGNDISILLQDQADHSPEDPAYEHAAMTNAASPQAEKITKRPEVSNWLFSIPVCLAIVSLGLAIRARIPQRRRGFQRLQDHNRQNRDANPASQDDINPFCSNGLEEDDVIETAGHFQGDPSNSESEEAQFLPSEEDAFTLAESEAIKQAVLLHIKEFNEQEDEEAEI</sequence>
<evidence type="ECO:0000256" key="2">
    <source>
        <dbReference type="SAM" id="Phobius"/>
    </source>
</evidence>
<dbReference type="EMBL" id="RCMI01000998">
    <property type="protein sequence ID" value="KAG2892552.1"/>
    <property type="molecule type" value="Genomic_DNA"/>
</dbReference>
<accession>A0A329SPN3</accession>
<evidence type="ECO:0000313" key="6">
    <source>
        <dbReference type="EMBL" id="KAG2904851.1"/>
    </source>
</evidence>
<gene>
    <name evidence="7" type="ORF">PC110_g4853</name>
    <name evidence="4" type="ORF">PC113_g19257</name>
    <name evidence="5" type="ORF">PC115_g18774</name>
    <name evidence="6" type="ORF">PC117_g20900</name>
</gene>
<proteinExistence type="predicted"/>